<evidence type="ECO:0000256" key="1">
    <source>
        <dbReference type="SAM" id="SignalP"/>
    </source>
</evidence>
<keyword evidence="1" id="KW-0732">Signal</keyword>
<dbReference type="Proteomes" id="UP000645610">
    <property type="component" value="Unassembled WGS sequence"/>
</dbReference>
<feature type="domain" description="Outer membrane protein beta-barrel" evidence="2">
    <location>
        <begin position="41"/>
        <end position="190"/>
    </location>
</feature>
<evidence type="ECO:0000259" key="2">
    <source>
        <dbReference type="Pfam" id="PF13568"/>
    </source>
</evidence>
<keyword evidence="4" id="KW-1185">Reference proteome</keyword>
<feature type="signal peptide" evidence="1">
    <location>
        <begin position="1"/>
        <end position="20"/>
    </location>
</feature>
<feature type="chain" id="PRO_5038079016" evidence="1">
    <location>
        <begin position="21"/>
        <end position="227"/>
    </location>
</feature>
<accession>A0A931FJF8</accession>
<organism evidence="3 4">
    <name type="scientific">Hymenobacter properus</name>
    <dbReference type="NCBI Taxonomy" id="2791026"/>
    <lineage>
        <taxon>Bacteria</taxon>
        <taxon>Pseudomonadati</taxon>
        <taxon>Bacteroidota</taxon>
        <taxon>Cytophagia</taxon>
        <taxon>Cytophagales</taxon>
        <taxon>Hymenobacteraceae</taxon>
        <taxon>Hymenobacter</taxon>
    </lineage>
</organism>
<dbReference type="EMBL" id="JADQDP010000002">
    <property type="protein sequence ID" value="MBF9141838.1"/>
    <property type="molecule type" value="Genomic_DNA"/>
</dbReference>
<gene>
    <name evidence="3" type="ORF">I2I01_09350</name>
</gene>
<dbReference type="RefSeq" id="WP_196286179.1">
    <property type="nucleotide sequence ID" value="NZ_JADQDP010000002.1"/>
</dbReference>
<dbReference type="Pfam" id="PF13568">
    <property type="entry name" value="OMP_b-brl_2"/>
    <property type="match status" value="1"/>
</dbReference>
<evidence type="ECO:0000313" key="3">
    <source>
        <dbReference type="EMBL" id="MBF9141838.1"/>
    </source>
</evidence>
<proteinExistence type="predicted"/>
<dbReference type="InterPro" id="IPR025665">
    <property type="entry name" value="Beta-barrel_OMP_2"/>
</dbReference>
<reference evidence="3 4" key="1">
    <citation type="submission" date="2020-11" db="EMBL/GenBank/DDBJ databases">
        <authorList>
            <person name="Kim M.K."/>
        </authorList>
    </citation>
    <scope>NUCLEOTIDE SEQUENCE [LARGE SCALE GENOMIC DNA]</scope>
    <source>
        <strain evidence="3 4">BT439</strain>
    </source>
</reference>
<dbReference type="AlphaFoldDB" id="A0A931FJF8"/>
<comment type="caution">
    <text evidence="3">The sequence shown here is derived from an EMBL/GenBank/DDBJ whole genome shotgun (WGS) entry which is preliminary data.</text>
</comment>
<name>A0A931FJF8_9BACT</name>
<sequence length="227" mass="24367">MKTTLFTLALGLALAPAVQAQQGPGVGSSTDYTAGDGTESRNTGFGIKGGYNLASIQGTGTSLFTNRDNLKDFHAGVYGQFGFNNFASLMVELLYSRKGYRTDYLGTATRDTRLDYLELPILFVGNITETLSIHVGPQVSLLTNVRNGDLSVSIKDNGFNSLDYGGIVGAEARLGFAKVGARFDWSLGKVYKDGTVVRYNSTTGAAIGDNNIRNQVFQLYLGLGFKK</sequence>
<evidence type="ECO:0000313" key="4">
    <source>
        <dbReference type="Proteomes" id="UP000645610"/>
    </source>
</evidence>
<protein>
    <submittedName>
        <fullName evidence="3">PorT family protein</fullName>
    </submittedName>
</protein>